<gene>
    <name evidence="2" type="ORF">V1264_017493</name>
</gene>
<proteinExistence type="predicted"/>
<keyword evidence="1" id="KW-0732">Signal</keyword>
<sequence>MMLRHTLLMTSAALLVVAQLVSGCANRGDLCFTSSACCVHLSCFPPNIFVSFYGVCGCPFNSKLQRFECPPYNV</sequence>
<name>A0AAN9BIG2_9CAEN</name>
<protein>
    <submittedName>
        <fullName evidence="2">Uncharacterized protein</fullName>
    </submittedName>
</protein>
<evidence type="ECO:0000313" key="2">
    <source>
        <dbReference type="EMBL" id="KAK7106215.1"/>
    </source>
</evidence>
<comment type="caution">
    <text evidence="2">The sequence shown here is derived from an EMBL/GenBank/DDBJ whole genome shotgun (WGS) entry which is preliminary data.</text>
</comment>
<feature type="chain" id="PRO_5043028658" evidence="1">
    <location>
        <begin position="24"/>
        <end position="74"/>
    </location>
</feature>
<dbReference type="AlphaFoldDB" id="A0AAN9BIG2"/>
<keyword evidence="3" id="KW-1185">Reference proteome</keyword>
<feature type="signal peptide" evidence="1">
    <location>
        <begin position="1"/>
        <end position="23"/>
    </location>
</feature>
<dbReference type="Proteomes" id="UP001374579">
    <property type="component" value="Unassembled WGS sequence"/>
</dbReference>
<evidence type="ECO:0000256" key="1">
    <source>
        <dbReference type="SAM" id="SignalP"/>
    </source>
</evidence>
<evidence type="ECO:0000313" key="3">
    <source>
        <dbReference type="Proteomes" id="UP001374579"/>
    </source>
</evidence>
<accession>A0AAN9BIG2</accession>
<dbReference type="EMBL" id="JBAMIC010000007">
    <property type="protein sequence ID" value="KAK7106215.1"/>
    <property type="molecule type" value="Genomic_DNA"/>
</dbReference>
<dbReference type="PROSITE" id="PS51257">
    <property type="entry name" value="PROKAR_LIPOPROTEIN"/>
    <property type="match status" value="1"/>
</dbReference>
<organism evidence="2 3">
    <name type="scientific">Littorina saxatilis</name>
    <dbReference type="NCBI Taxonomy" id="31220"/>
    <lineage>
        <taxon>Eukaryota</taxon>
        <taxon>Metazoa</taxon>
        <taxon>Spiralia</taxon>
        <taxon>Lophotrochozoa</taxon>
        <taxon>Mollusca</taxon>
        <taxon>Gastropoda</taxon>
        <taxon>Caenogastropoda</taxon>
        <taxon>Littorinimorpha</taxon>
        <taxon>Littorinoidea</taxon>
        <taxon>Littorinidae</taxon>
        <taxon>Littorina</taxon>
    </lineage>
</organism>
<reference evidence="2 3" key="1">
    <citation type="submission" date="2024-02" db="EMBL/GenBank/DDBJ databases">
        <title>Chromosome-scale genome assembly of the rough periwinkle Littorina saxatilis.</title>
        <authorList>
            <person name="De Jode A."/>
            <person name="Faria R."/>
            <person name="Formenti G."/>
            <person name="Sims Y."/>
            <person name="Smith T.P."/>
            <person name="Tracey A."/>
            <person name="Wood J.M.D."/>
            <person name="Zagrodzka Z.B."/>
            <person name="Johannesson K."/>
            <person name="Butlin R.K."/>
            <person name="Leder E.H."/>
        </authorList>
    </citation>
    <scope>NUCLEOTIDE SEQUENCE [LARGE SCALE GENOMIC DNA]</scope>
    <source>
        <strain evidence="2">Snail1</strain>
        <tissue evidence="2">Muscle</tissue>
    </source>
</reference>